<dbReference type="PANTHER" id="PTHR43039">
    <property type="entry name" value="ESTERASE-RELATED"/>
    <property type="match status" value="1"/>
</dbReference>
<comment type="caution">
    <text evidence="2">The sequence shown here is derived from an EMBL/GenBank/DDBJ whole genome shotgun (WGS) entry which is preliminary data.</text>
</comment>
<comment type="similarity">
    <text evidence="1">Belongs to the AB hydrolase superfamily.</text>
</comment>
<dbReference type="SUPFAM" id="SSF53474">
    <property type="entry name" value="alpha/beta-Hydrolases"/>
    <property type="match status" value="1"/>
</dbReference>
<dbReference type="InParanoid" id="A0A7J7E2V4"/>
<evidence type="ECO:0000313" key="2">
    <source>
        <dbReference type="EMBL" id="KAF5752851.1"/>
    </source>
</evidence>
<organism evidence="2 3">
    <name type="scientific">Tripterygium wilfordii</name>
    <name type="common">Thunder God vine</name>
    <dbReference type="NCBI Taxonomy" id="458696"/>
    <lineage>
        <taxon>Eukaryota</taxon>
        <taxon>Viridiplantae</taxon>
        <taxon>Streptophyta</taxon>
        <taxon>Embryophyta</taxon>
        <taxon>Tracheophyta</taxon>
        <taxon>Spermatophyta</taxon>
        <taxon>Magnoliopsida</taxon>
        <taxon>eudicotyledons</taxon>
        <taxon>Gunneridae</taxon>
        <taxon>Pentapetalae</taxon>
        <taxon>rosids</taxon>
        <taxon>fabids</taxon>
        <taxon>Celastrales</taxon>
        <taxon>Celastraceae</taxon>
        <taxon>Tripterygium</taxon>
    </lineage>
</organism>
<evidence type="ECO:0000313" key="3">
    <source>
        <dbReference type="Proteomes" id="UP000593562"/>
    </source>
</evidence>
<dbReference type="InterPro" id="IPR029058">
    <property type="entry name" value="AB_hydrolase_fold"/>
</dbReference>
<protein>
    <submittedName>
        <fullName evidence="2">Uncharacterized protein</fullName>
    </submittedName>
</protein>
<sequence length="129" mass="14372">MGAGTTNPDYFDFNRYATVDGYAYDLIAILEKLQIETCIFVGHSMSAMVGAVGSITRPDLFTKLVCLSASPRFLNAADYYEGFEQEEIDQLLAWQHRNRITRHGVQGRAVGGRRRPGVGARARVFQDPV</sequence>
<dbReference type="Gene3D" id="3.40.50.1820">
    <property type="entry name" value="alpha/beta hydrolase"/>
    <property type="match status" value="1"/>
</dbReference>
<proteinExistence type="inferred from homology"/>
<reference evidence="2 3" key="1">
    <citation type="journal article" date="2020" name="Nat. Commun.">
        <title>Genome of Tripterygium wilfordii and identification of cytochrome P450 involved in triptolide biosynthesis.</title>
        <authorList>
            <person name="Tu L."/>
            <person name="Su P."/>
            <person name="Zhang Z."/>
            <person name="Gao L."/>
            <person name="Wang J."/>
            <person name="Hu T."/>
            <person name="Zhou J."/>
            <person name="Zhang Y."/>
            <person name="Zhao Y."/>
            <person name="Liu Y."/>
            <person name="Song Y."/>
            <person name="Tong Y."/>
            <person name="Lu Y."/>
            <person name="Yang J."/>
            <person name="Xu C."/>
            <person name="Jia M."/>
            <person name="Peters R.J."/>
            <person name="Huang L."/>
            <person name="Gao W."/>
        </authorList>
    </citation>
    <scope>NUCLEOTIDE SEQUENCE [LARGE SCALE GENOMIC DNA]</scope>
    <source>
        <strain evidence="3">cv. XIE 37</strain>
        <tissue evidence="2">Leaf</tissue>
    </source>
</reference>
<dbReference type="AlphaFoldDB" id="A0A7J7E2V4"/>
<gene>
    <name evidence="2" type="ORF">HS088_TW01G00769</name>
</gene>
<dbReference type="EMBL" id="JAAARO010000001">
    <property type="protein sequence ID" value="KAF5752851.1"/>
    <property type="molecule type" value="Genomic_DNA"/>
</dbReference>
<name>A0A7J7E2V4_TRIWF</name>
<dbReference type="Proteomes" id="UP000593562">
    <property type="component" value="Unassembled WGS sequence"/>
</dbReference>
<accession>A0A7J7E2V4</accession>
<keyword evidence="3" id="KW-1185">Reference proteome</keyword>
<evidence type="ECO:0000256" key="1">
    <source>
        <dbReference type="ARBA" id="ARBA00008645"/>
    </source>
</evidence>